<dbReference type="EMBL" id="JAOQJQ010000002">
    <property type="protein sequence ID" value="MCU6762027.1"/>
    <property type="molecule type" value="Genomic_DNA"/>
</dbReference>
<dbReference type="Pfam" id="PF04266">
    <property type="entry name" value="ASCH"/>
    <property type="match status" value="1"/>
</dbReference>
<dbReference type="SUPFAM" id="SSF88697">
    <property type="entry name" value="PUA domain-like"/>
    <property type="match status" value="1"/>
</dbReference>
<dbReference type="Pfam" id="PF14335">
    <property type="entry name" value="DUF4391"/>
    <property type="match status" value="1"/>
</dbReference>
<name>A0ABT2TIU3_9FIRM</name>
<organism evidence="2 3">
    <name type="scientific">Brotonthovivens ammoniilytica</name>
    <dbReference type="NCBI Taxonomy" id="2981725"/>
    <lineage>
        <taxon>Bacteria</taxon>
        <taxon>Bacillati</taxon>
        <taxon>Bacillota</taxon>
        <taxon>Clostridia</taxon>
        <taxon>Lachnospirales</taxon>
        <taxon>Lachnospiraceae</taxon>
        <taxon>Brotonthovivens</taxon>
    </lineage>
</organism>
<dbReference type="Gene3D" id="2.30.130.30">
    <property type="entry name" value="Hypothetical protein"/>
    <property type="match status" value="1"/>
</dbReference>
<dbReference type="InterPro" id="IPR015947">
    <property type="entry name" value="PUA-like_sf"/>
</dbReference>
<dbReference type="InterPro" id="IPR007374">
    <property type="entry name" value="ASCH_domain"/>
</dbReference>
<dbReference type="Proteomes" id="UP001652442">
    <property type="component" value="Unassembled WGS sequence"/>
</dbReference>
<sequence>MLGLPKATEMSKQLPKKAIYAKFQMNTAAKEKIDADISRITIVNEIAPNKVNIPAGDEVKNFFVLLVSLKRKEFDEKTIATLSKLIPQNILFVLECGSESKLAIYHTKIMQTDWKPTEEQRIELQGLNLDKVWENVVVAVGSVDIEQGNTLDEQIEVNEKRQKLEKEIAKFEKQARAEKQPKKKFELAGKVKKLKRELDMLSSPSKAMVAAMIGNETTETEAQSVNTVKAISILPEYAADIFDGLKTIEWRSWKTDYRGDLLICASSRKLKGCISGYALCMVELFDVVPFTRKHLNSALMDSVPEPAGYAWLLKNVRLIKPFPYKGKLHLYDVDASLVEVLSPIHTKEADIEFEQYYKQLYIEAGAEF</sequence>
<dbReference type="InterPro" id="IPR025503">
    <property type="entry name" value="DUF4391"/>
</dbReference>
<gene>
    <name evidence="2" type="ORF">OCV88_06670</name>
</gene>
<proteinExistence type="predicted"/>
<feature type="domain" description="ASCH" evidence="1">
    <location>
        <begin position="232"/>
        <end position="290"/>
    </location>
</feature>
<dbReference type="RefSeq" id="WP_158424767.1">
    <property type="nucleotide sequence ID" value="NZ_JAOQJQ010000002.1"/>
</dbReference>
<evidence type="ECO:0000313" key="3">
    <source>
        <dbReference type="Proteomes" id="UP001652442"/>
    </source>
</evidence>
<protein>
    <submittedName>
        <fullName evidence="2">DUF4391 domain-containing protein</fullName>
    </submittedName>
</protein>
<comment type="caution">
    <text evidence="2">The sequence shown here is derived from an EMBL/GenBank/DDBJ whole genome shotgun (WGS) entry which is preliminary data.</text>
</comment>
<reference evidence="2 3" key="1">
    <citation type="journal article" date="2021" name="ISME Commun">
        <title>Automated analysis of genomic sequences facilitates high-throughput and comprehensive description of bacteria.</title>
        <authorList>
            <person name="Hitch T.C.A."/>
        </authorList>
    </citation>
    <scope>NUCLEOTIDE SEQUENCE [LARGE SCALE GENOMIC DNA]</scope>
    <source>
        <strain evidence="2 3">Sanger_109</strain>
    </source>
</reference>
<evidence type="ECO:0000259" key="1">
    <source>
        <dbReference type="Pfam" id="PF04266"/>
    </source>
</evidence>
<accession>A0ABT2TIU3</accession>
<keyword evidence="3" id="KW-1185">Reference proteome</keyword>
<evidence type="ECO:0000313" key="2">
    <source>
        <dbReference type="EMBL" id="MCU6762027.1"/>
    </source>
</evidence>